<feature type="non-terminal residue" evidence="2">
    <location>
        <position position="1"/>
    </location>
</feature>
<gene>
    <name evidence="2" type="ORF">WH47_06684</name>
</gene>
<proteinExistence type="predicted"/>
<evidence type="ECO:0000313" key="3">
    <source>
        <dbReference type="Proteomes" id="UP000053825"/>
    </source>
</evidence>
<evidence type="ECO:0000259" key="1">
    <source>
        <dbReference type="Pfam" id="PF17906"/>
    </source>
</evidence>
<keyword evidence="3" id="KW-1185">Reference proteome</keyword>
<dbReference type="Gene3D" id="3.30.420.10">
    <property type="entry name" value="Ribonuclease H-like superfamily/Ribonuclease H"/>
    <property type="match status" value="1"/>
</dbReference>
<dbReference type="Proteomes" id="UP000053825">
    <property type="component" value="Unassembled WGS sequence"/>
</dbReference>
<organism evidence="2 3">
    <name type="scientific">Habropoda laboriosa</name>
    <dbReference type="NCBI Taxonomy" id="597456"/>
    <lineage>
        <taxon>Eukaryota</taxon>
        <taxon>Metazoa</taxon>
        <taxon>Ecdysozoa</taxon>
        <taxon>Arthropoda</taxon>
        <taxon>Hexapoda</taxon>
        <taxon>Insecta</taxon>
        <taxon>Pterygota</taxon>
        <taxon>Neoptera</taxon>
        <taxon>Endopterygota</taxon>
        <taxon>Hymenoptera</taxon>
        <taxon>Apocrita</taxon>
        <taxon>Aculeata</taxon>
        <taxon>Apoidea</taxon>
        <taxon>Anthophila</taxon>
        <taxon>Apidae</taxon>
        <taxon>Habropoda</taxon>
    </lineage>
</organism>
<dbReference type="PANTHER" id="PTHR46060">
    <property type="entry name" value="MARINER MOS1 TRANSPOSASE-LIKE PROTEIN"/>
    <property type="match status" value="1"/>
</dbReference>
<dbReference type="PANTHER" id="PTHR46060:SF1">
    <property type="entry name" value="MARINER MOS1 TRANSPOSASE-LIKE PROTEIN"/>
    <property type="match status" value="1"/>
</dbReference>
<evidence type="ECO:0000313" key="2">
    <source>
        <dbReference type="EMBL" id="KOC61326.1"/>
    </source>
</evidence>
<reference evidence="2 3" key="1">
    <citation type="submission" date="2015-07" db="EMBL/GenBank/DDBJ databases">
        <title>The genome of Habropoda laboriosa.</title>
        <authorList>
            <person name="Pan H."/>
            <person name="Kapheim K."/>
        </authorList>
    </citation>
    <scope>NUCLEOTIDE SEQUENCE [LARGE SCALE GENOMIC DNA]</scope>
    <source>
        <strain evidence="2">0110345459</strain>
    </source>
</reference>
<sequence length="205" mass="24008">KSPKETYQMMQNAYGSDCLGRTQLFEWYSRFKNGRRTLEDVPRKGRPSTSRTYENLERVRMLLVKDRRMTCEMLSEELKISTPIPPFTRIDRSAPEWYQSGQFFLLHDNVPSYTSITVSSFSAKKSVTVLTHPLYSPDLAPADYFLFPKPKSDVKGTRFEDVIAIKSKVTTIFKGIPGDEFFRCFQRLYERNQERVNRAGDYIKR</sequence>
<dbReference type="STRING" id="597456.A0A0L7QS41"/>
<protein>
    <recommendedName>
        <fullName evidence="1">Mos1 transposase HTH domain-containing protein</fullName>
    </recommendedName>
</protein>
<dbReference type="InterPro" id="IPR036397">
    <property type="entry name" value="RNaseH_sf"/>
</dbReference>
<dbReference type="EMBL" id="KQ414771">
    <property type="protein sequence ID" value="KOC61326.1"/>
    <property type="molecule type" value="Genomic_DNA"/>
</dbReference>
<accession>A0A0L7QS41</accession>
<dbReference type="InterPro" id="IPR041426">
    <property type="entry name" value="Mos1_HTH"/>
</dbReference>
<dbReference type="AlphaFoldDB" id="A0A0L7QS41"/>
<dbReference type="Pfam" id="PF17906">
    <property type="entry name" value="HTH_48"/>
    <property type="match status" value="1"/>
</dbReference>
<dbReference type="GO" id="GO:0003676">
    <property type="term" value="F:nucleic acid binding"/>
    <property type="evidence" value="ECO:0007669"/>
    <property type="project" value="InterPro"/>
</dbReference>
<feature type="domain" description="Mos1 transposase HTH" evidence="1">
    <location>
        <begin position="1"/>
        <end position="34"/>
    </location>
</feature>
<dbReference type="Gene3D" id="1.10.10.1450">
    <property type="match status" value="1"/>
</dbReference>
<dbReference type="InterPro" id="IPR052709">
    <property type="entry name" value="Transposase-MT_Hybrid"/>
</dbReference>
<name>A0A0L7QS41_9HYME</name>